<dbReference type="InterPro" id="IPR032800">
    <property type="entry name" value="TRP_N"/>
</dbReference>
<evidence type="ECO:0000256" key="1">
    <source>
        <dbReference type="ARBA" id="ARBA00004141"/>
    </source>
</evidence>
<comment type="similarity">
    <text evidence="2">Belongs to the transient receptor potential (TRP) ion channel family.</text>
</comment>
<feature type="region of interest" description="Disordered" evidence="7">
    <location>
        <begin position="629"/>
        <end position="742"/>
    </location>
</feature>
<dbReference type="EMBL" id="KE145367">
    <property type="protein sequence ID" value="EPE29145.1"/>
    <property type="molecule type" value="Genomic_DNA"/>
</dbReference>
<dbReference type="HOGENOM" id="CLU_013753_0_0_1"/>
<keyword evidence="12" id="KW-1185">Reference proteome</keyword>
<name>S3CTZ9_GLAL2</name>
<feature type="domain" description="ML-like" evidence="10">
    <location>
        <begin position="27"/>
        <end position="168"/>
    </location>
</feature>
<evidence type="ECO:0000256" key="8">
    <source>
        <dbReference type="SAM" id="Phobius"/>
    </source>
</evidence>
<dbReference type="KEGG" id="glz:GLAREA_00303"/>
<keyword evidence="4 9" id="KW-0732">Signal</keyword>
<dbReference type="SMART" id="SM01320">
    <property type="entry name" value="TRP_N"/>
    <property type="match status" value="1"/>
</dbReference>
<feature type="transmembrane region" description="Helical" evidence="8">
    <location>
        <begin position="574"/>
        <end position="603"/>
    </location>
</feature>
<dbReference type="PANTHER" id="PTHR31145:SF5">
    <property type="entry name" value="DUF907 DOMAIN PROTEIN (AFU_ORTHOLOGUE AFUA_2G06100)"/>
    <property type="match status" value="1"/>
</dbReference>
<dbReference type="Pfam" id="PF06011">
    <property type="entry name" value="TRP"/>
    <property type="match status" value="1"/>
</dbReference>
<evidence type="ECO:0000256" key="4">
    <source>
        <dbReference type="ARBA" id="ARBA00022729"/>
    </source>
</evidence>
<evidence type="ECO:0000256" key="7">
    <source>
        <dbReference type="SAM" id="MobiDB-lite"/>
    </source>
</evidence>
<feature type="chain" id="PRO_5004507496" description="ML-like domain-containing protein" evidence="9">
    <location>
        <begin position="26"/>
        <end position="742"/>
    </location>
</feature>
<dbReference type="RefSeq" id="XP_008083254.1">
    <property type="nucleotide sequence ID" value="XM_008085063.1"/>
</dbReference>
<accession>S3CTZ9</accession>
<evidence type="ECO:0000256" key="9">
    <source>
        <dbReference type="SAM" id="SignalP"/>
    </source>
</evidence>
<keyword evidence="6 8" id="KW-0472">Membrane</keyword>
<dbReference type="GeneID" id="19459363"/>
<organism evidence="11 12">
    <name type="scientific">Glarea lozoyensis (strain ATCC 20868 / MF5171)</name>
    <dbReference type="NCBI Taxonomy" id="1116229"/>
    <lineage>
        <taxon>Eukaryota</taxon>
        <taxon>Fungi</taxon>
        <taxon>Dikarya</taxon>
        <taxon>Ascomycota</taxon>
        <taxon>Pezizomycotina</taxon>
        <taxon>Leotiomycetes</taxon>
        <taxon>Helotiales</taxon>
        <taxon>Helotiaceae</taxon>
        <taxon>Glarea</taxon>
    </lineage>
</organism>
<dbReference type="GO" id="GO:0016020">
    <property type="term" value="C:membrane"/>
    <property type="evidence" value="ECO:0007669"/>
    <property type="project" value="UniProtKB-SubCell"/>
</dbReference>
<feature type="transmembrane region" description="Helical" evidence="8">
    <location>
        <begin position="512"/>
        <end position="531"/>
    </location>
</feature>
<keyword evidence="5 8" id="KW-1133">Transmembrane helix</keyword>
<evidence type="ECO:0000256" key="3">
    <source>
        <dbReference type="ARBA" id="ARBA00022692"/>
    </source>
</evidence>
<evidence type="ECO:0000256" key="2">
    <source>
        <dbReference type="ARBA" id="ARBA00010642"/>
    </source>
</evidence>
<evidence type="ECO:0000256" key="6">
    <source>
        <dbReference type="ARBA" id="ARBA00023136"/>
    </source>
</evidence>
<feature type="signal peptide" evidence="9">
    <location>
        <begin position="1"/>
        <end position="25"/>
    </location>
</feature>
<dbReference type="InterPro" id="IPR040241">
    <property type="entry name" value="TRP_Flc/Pkd2-like"/>
</dbReference>
<keyword evidence="3 8" id="KW-0812">Transmembrane</keyword>
<dbReference type="OrthoDB" id="2115177at2759"/>
<protein>
    <recommendedName>
        <fullName evidence="10">ML-like domain-containing protein</fullName>
    </recommendedName>
</protein>
<reference evidence="11 12" key="1">
    <citation type="journal article" date="2013" name="BMC Genomics">
        <title>Genomics-driven discovery of the pneumocandin biosynthetic gene cluster in the fungus Glarea lozoyensis.</title>
        <authorList>
            <person name="Chen L."/>
            <person name="Yue Q."/>
            <person name="Zhang X."/>
            <person name="Xiang M."/>
            <person name="Wang C."/>
            <person name="Li S."/>
            <person name="Che Y."/>
            <person name="Ortiz-Lopez F.J."/>
            <person name="Bills G.F."/>
            <person name="Liu X."/>
            <person name="An Z."/>
        </authorList>
    </citation>
    <scope>NUCLEOTIDE SEQUENCE [LARGE SCALE GENOMIC DNA]</scope>
    <source>
        <strain evidence="12">ATCC 20868 / MF5171</strain>
    </source>
</reference>
<dbReference type="InterPro" id="IPR010308">
    <property type="entry name" value="TRP_C"/>
</dbReference>
<dbReference type="eggNOG" id="ENOG502QTQ2">
    <property type="taxonomic scope" value="Eukaryota"/>
</dbReference>
<feature type="transmembrane region" description="Helical" evidence="8">
    <location>
        <begin position="543"/>
        <end position="562"/>
    </location>
</feature>
<evidence type="ECO:0000256" key="5">
    <source>
        <dbReference type="ARBA" id="ARBA00022989"/>
    </source>
</evidence>
<sequence>MLRQFSTFSAISLFLLGSLPARVFADQILETSSFTTCDSDSSITVQAMDIKYNADKKVVTFDVAGTSSKVQNVTAALTVTAYGTEVYQKSFNPCEADTFVAQLCPVPAGTFAAKGEQTIPESYASLIPSITFSIPDIAAQAKLELKALDGGKNVACLTSTVSNGKTVNIPAVSYVAAGIVGAAAVLTGASAIGAAAAGGSTAGSGTISPSFTEVFMVFQGFAMNGMMSVNYPPVYRSFTKNFAFSTGVVPWRAMQVSIDNFRASTGGNLTNDSVEFLEKATLVYGSSNSTTKRDLALFARDTLTTSANATATENATATTTASGVEATVSGIKAYVELLSVPSANTFMTVLLIVACVIAAIAVGILLFKVILETWALFGSFPKGLTGFRKHYWGTMARVIVQLILVLYGVWVLYCIYQFTHGDSWAAKLLAGLTLAIFTGVLGFFTFMIWKTARTLKKSEGDASGLYENKSHWLKYSIFYDSYKKDFWWVFIPLIIYMFAKGVVLAIADGHGMGQTIAQLVIECLMLGLLIWNRPFERRSGNVINIFIQIVRALTVACILVFVEELGVAQTTQTVTGVVLIAVQSVLAGVLGILIVANALIMCCKENPHRRRRKEAEKLNRDLDNLTPLDARNSLLMDPTQRPMNGKYDHDFKNPLVKENSSDSFMNEPANPYAGATPLRSYTPLSHHRATSSDASRERLVSNAAPLGGANGSPPPHDRQPTLPNFNQPQAYGGGYRGVNHAY</sequence>
<feature type="transmembrane region" description="Helical" evidence="8">
    <location>
        <begin position="346"/>
        <end position="377"/>
    </location>
</feature>
<dbReference type="Pfam" id="PF14558">
    <property type="entry name" value="TRP_N"/>
    <property type="match status" value="1"/>
</dbReference>
<dbReference type="PANTHER" id="PTHR31145">
    <property type="entry name" value="INTEGRAL MEMBRANE PROTEIN (AFU_ORTHOLOGUE AFUA_7G01610)"/>
    <property type="match status" value="1"/>
</dbReference>
<dbReference type="AlphaFoldDB" id="S3CTZ9"/>
<dbReference type="GO" id="GO:0009272">
    <property type="term" value="P:fungal-type cell wall biogenesis"/>
    <property type="evidence" value="ECO:0007669"/>
    <property type="project" value="TreeGrafter"/>
</dbReference>
<gene>
    <name evidence="11" type="ORF">GLAREA_00303</name>
</gene>
<proteinExistence type="inferred from homology"/>
<feature type="transmembrane region" description="Helical" evidence="8">
    <location>
        <begin position="424"/>
        <end position="449"/>
    </location>
</feature>
<evidence type="ECO:0000259" key="10">
    <source>
        <dbReference type="SMART" id="SM01320"/>
    </source>
</evidence>
<evidence type="ECO:0000313" key="11">
    <source>
        <dbReference type="EMBL" id="EPE29145.1"/>
    </source>
</evidence>
<evidence type="ECO:0000313" key="12">
    <source>
        <dbReference type="Proteomes" id="UP000016922"/>
    </source>
</evidence>
<feature type="transmembrane region" description="Helical" evidence="8">
    <location>
        <begin position="486"/>
        <end position="506"/>
    </location>
</feature>
<dbReference type="GO" id="GO:0055085">
    <property type="term" value="P:transmembrane transport"/>
    <property type="evidence" value="ECO:0007669"/>
    <property type="project" value="TreeGrafter"/>
</dbReference>
<dbReference type="OMA" id="KSYWWIF"/>
<dbReference type="Proteomes" id="UP000016922">
    <property type="component" value="Unassembled WGS sequence"/>
</dbReference>
<feature type="transmembrane region" description="Helical" evidence="8">
    <location>
        <begin position="398"/>
        <end position="418"/>
    </location>
</feature>
<comment type="subcellular location">
    <subcellularLocation>
        <location evidence="1">Membrane</location>
        <topology evidence="1">Multi-pass membrane protein</topology>
    </subcellularLocation>
</comment>